<dbReference type="GO" id="GO:0005886">
    <property type="term" value="C:plasma membrane"/>
    <property type="evidence" value="ECO:0007669"/>
    <property type="project" value="UniProtKB-SubCell"/>
</dbReference>
<evidence type="ECO:0000256" key="4">
    <source>
        <dbReference type="ARBA" id="ARBA00023065"/>
    </source>
</evidence>
<dbReference type="InterPro" id="IPR000711">
    <property type="entry name" value="ATPase_OSCP/dsu"/>
</dbReference>
<organism evidence="8 9">
    <name type="scientific">Bifidobacterium bohemicum DSM 22767</name>
    <dbReference type="NCBI Taxonomy" id="1437606"/>
    <lineage>
        <taxon>Bacteria</taxon>
        <taxon>Bacillati</taxon>
        <taxon>Actinomycetota</taxon>
        <taxon>Actinomycetes</taxon>
        <taxon>Bifidobacteriales</taxon>
        <taxon>Bifidobacteriaceae</taxon>
        <taxon>Bifidobacterium</taxon>
    </lineage>
</organism>
<keyword evidence="3 7" id="KW-0375">Hydrogen ion transport</keyword>
<name>A0A086ZH23_9BIFI</name>
<dbReference type="GO" id="GO:0046933">
    <property type="term" value="F:proton-transporting ATP synthase activity, rotational mechanism"/>
    <property type="evidence" value="ECO:0007669"/>
    <property type="project" value="UniProtKB-UniRule"/>
</dbReference>
<dbReference type="NCBIfam" id="NF009967">
    <property type="entry name" value="PRK13430.1"/>
    <property type="match status" value="1"/>
</dbReference>
<accession>A0A086ZH23</accession>
<evidence type="ECO:0000256" key="3">
    <source>
        <dbReference type="ARBA" id="ARBA00022781"/>
    </source>
</evidence>
<comment type="subcellular location">
    <subcellularLocation>
        <location evidence="7">Cell membrane</location>
        <topology evidence="7">Peripheral membrane protein</topology>
    </subcellularLocation>
    <subcellularLocation>
        <location evidence="1">Membrane</location>
    </subcellularLocation>
</comment>
<evidence type="ECO:0000313" key="9">
    <source>
        <dbReference type="Proteomes" id="UP000029096"/>
    </source>
</evidence>
<keyword evidence="4 7" id="KW-0406">Ion transport</keyword>
<keyword evidence="9" id="KW-1185">Reference proteome</keyword>
<dbReference type="Pfam" id="PF00213">
    <property type="entry name" value="OSCP"/>
    <property type="match status" value="1"/>
</dbReference>
<evidence type="ECO:0000256" key="5">
    <source>
        <dbReference type="ARBA" id="ARBA00023136"/>
    </source>
</evidence>
<keyword evidence="2 7" id="KW-0813">Transport</keyword>
<comment type="similarity">
    <text evidence="7">Belongs to the ATPase delta chain family.</text>
</comment>
<dbReference type="Proteomes" id="UP000029096">
    <property type="component" value="Unassembled WGS sequence"/>
</dbReference>
<evidence type="ECO:0000256" key="6">
    <source>
        <dbReference type="ARBA" id="ARBA00023310"/>
    </source>
</evidence>
<reference evidence="8 9" key="1">
    <citation type="submission" date="2014-03" db="EMBL/GenBank/DDBJ databases">
        <title>Genomics of Bifidobacteria.</title>
        <authorList>
            <person name="Ventura M."/>
            <person name="Milani C."/>
            <person name="Lugli G.A."/>
        </authorList>
    </citation>
    <scope>NUCLEOTIDE SEQUENCE [LARGE SCALE GENOMIC DNA]</scope>
    <source>
        <strain evidence="8 9">DSM 22767</strain>
    </source>
</reference>
<dbReference type="PRINTS" id="PR00125">
    <property type="entry name" value="ATPASEDELTA"/>
</dbReference>
<evidence type="ECO:0000256" key="1">
    <source>
        <dbReference type="ARBA" id="ARBA00004370"/>
    </source>
</evidence>
<protein>
    <recommendedName>
        <fullName evidence="7">ATP synthase subunit delta</fullName>
    </recommendedName>
    <alternativeName>
        <fullName evidence="7">ATP synthase F(1) sector subunit delta</fullName>
    </alternativeName>
    <alternativeName>
        <fullName evidence="7">F-type ATPase subunit delta</fullName>
        <shortName evidence="7">F-ATPase subunit delta</shortName>
    </alternativeName>
</protein>
<dbReference type="STRING" id="1437606.BBOH_0626"/>
<sequence length="269" mass="30007">MSADHTSRDALAPRLKAQGKDTWRIGEDLFIITDLLDHNRAVESALTDLSRPTSDKITLVKEMLGSSAHPFTIEILSDLVGRKWSHVCDIANAVEDFGVDAMMYYADMAGDTYEVSTELAQLHSALVMLPVLRSKLTDETASSQARIDLLHEVLHNSRLNPVTMRLAEHLTWNPRHRRYLSALQWLIAKFSHHMGQSMVTVITAVALGSNQIDRLTKFYSAKLGRPAYINSLVDPEVIGGMRVQVGDEVTDNTVVAQLSELNRRLESAM</sequence>
<dbReference type="AlphaFoldDB" id="A0A086ZH23"/>
<comment type="function">
    <text evidence="7">This protein is part of the stalk that links CF(0) to CF(1). It either transmits conformational changes from CF(0) to CF(1) or is implicated in proton conduction.</text>
</comment>
<evidence type="ECO:0000256" key="7">
    <source>
        <dbReference type="HAMAP-Rule" id="MF_01416"/>
    </source>
</evidence>
<keyword evidence="5 7" id="KW-0472">Membrane</keyword>
<comment type="caution">
    <text evidence="8">The sequence shown here is derived from an EMBL/GenBank/DDBJ whole genome shotgun (WGS) entry which is preliminary data.</text>
</comment>
<dbReference type="eggNOG" id="COG0712">
    <property type="taxonomic scope" value="Bacteria"/>
</dbReference>
<keyword evidence="7" id="KW-1003">Cell membrane</keyword>
<dbReference type="PANTHER" id="PTHR11910">
    <property type="entry name" value="ATP SYNTHASE DELTA CHAIN"/>
    <property type="match status" value="1"/>
</dbReference>
<gene>
    <name evidence="7" type="primary">atpH</name>
    <name evidence="8" type="ORF">BBOH_0626</name>
</gene>
<keyword evidence="6 7" id="KW-0066">ATP synthesis</keyword>
<evidence type="ECO:0000256" key="2">
    <source>
        <dbReference type="ARBA" id="ARBA00022448"/>
    </source>
</evidence>
<evidence type="ECO:0000313" key="8">
    <source>
        <dbReference type="EMBL" id="KFI45823.1"/>
    </source>
</evidence>
<dbReference type="EMBL" id="JGYP01000002">
    <property type="protein sequence ID" value="KFI45823.1"/>
    <property type="molecule type" value="Genomic_DNA"/>
</dbReference>
<proteinExistence type="inferred from homology"/>
<dbReference type="HAMAP" id="MF_01416">
    <property type="entry name" value="ATP_synth_delta_bact"/>
    <property type="match status" value="1"/>
</dbReference>
<keyword evidence="7" id="KW-0139">CF(1)</keyword>
<comment type="function">
    <text evidence="7">F(1)F(0) ATP synthase produces ATP from ADP in the presence of a proton or sodium gradient. F-type ATPases consist of two structural domains, F(1) containing the extramembraneous catalytic core and F(0) containing the membrane proton channel, linked together by a central stalk and a peripheral stalk. During catalysis, ATP synthesis in the catalytic domain of F(1) is coupled via a rotary mechanism of the central stalk subunits to proton translocation.</text>
</comment>
<dbReference type="GO" id="GO:0045259">
    <property type="term" value="C:proton-transporting ATP synthase complex"/>
    <property type="evidence" value="ECO:0007669"/>
    <property type="project" value="UniProtKB-KW"/>
</dbReference>